<name>A0ABU8BWF4_9RHOB</name>
<evidence type="ECO:0000256" key="4">
    <source>
        <dbReference type="ARBA" id="ARBA00023163"/>
    </source>
</evidence>
<dbReference type="Gene3D" id="1.10.10.10">
    <property type="entry name" value="Winged helix-like DNA-binding domain superfamily/Winged helix DNA-binding domain"/>
    <property type="match status" value="1"/>
</dbReference>
<dbReference type="Pfam" id="PF03466">
    <property type="entry name" value="LysR_substrate"/>
    <property type="match status" value="1"/>
</dbReference>
<evidence type="ECO:0000256" key="1">
    <source>
        <dbReference type="ARBA" id="ARBA00009437"/>
    </source>
</evidence>
<dbReference type="InterPro" id="IPR005119">
    <property type="entry name" value="LysR_subst-bd"/>
</dbReference>
<comment type="similarity">
    <text evidence="1">Belongs to the LysR transcriptional regulatory family.</text>
</comment>
<keyword evidence="7" id="KW-1185">Reference proteome</keyword>
<evidence type="ECO:0000259" key="5">
    <source>
        <dbReference type="PROSITE" id="PS50931"/>
    </source>
</evidence>
<dbReference type="InterPro" id="IPR036390">
    <property type="entry name" value="WH_DNA-bd_sf"/>
</dbReference>
<evidence type="ECO:0000256" key="3">
    <source>
        <dbReference type="ARBA" id="ARBA00023125"/>
    </source>
</evidence>
<keyword evidence="2" id="KW-0805">Transcription regulation</keyword>
<keyword evidence="3" id="KW-0238">DNA-binding</keyword>
<reference evidence="6" key="1">
    <citation type="submission" date="2024-02" db="EMBL/GenBank/DDBJ databases">
        <title>Genome sequences of strain Gemmobacter sp. JM10B15.</title>
        <authorList>
            <person name="Zhang M."/>
        </authorList>
    </citation>
    <scope>NUCLEOTIDE SEQUENCE</scope>
    <source>
        <strain evidence="6">JM10B15</strain>
    </source>
</reference>
<keyword evidence="4" id="KW-0804">Transcription</keyword>
<feature type="domain" description="HTH lysR-type" evidence="5">
    <location>
        <begin position="9"/>
        <end position="66"/>
    </location>
</feature>
<dbReference type="Pfam" id="PF00126">
    <property type="entry name" value="HTH_1"/>
    <property type="match status" value="1"/>
</dbReference>
<dbReference type="PRINTS" id="PR00039">
    <property type="entry name" value="HTHLYSR"/>
</dbReference>
<dbReference type="PANTHER" id="PTHR30537:SF26">
    <property type="entry name" value="GLYCINE CLEAVAGE SYSTEM TRANSCRIPTIONAL ACTIVATOR"/>
    <property type="match status" value="1"/>
</dbReference>
<dbReference type="PROSITE" id="PS50931">
    <property type="entry name" value="HTH_LYSR"/>
    <property type="match status" value="1"/>
</dbReference>
<accession>A0ABU8BWF4</accession>
<dbReference type="PANTHER" id="PTHR30537">
    <property type="entry name" value="HTH-TYPE TRANSCRIPTIONAL REGULATOR"/>
    <property type="match status" value="1"/>
</dbReference>
<evidence type="ECO:0000313" key="6">
    <source>
        <dbReference type="EMBL" id="MEH7829024.1"/>
    </source>
</evidence>
<sequence>MQTPRRFLPPTAQLAAFEAVARTLSMTEAARELALTQSAVSRQIRALEDQLGAQLFTRDHPALRLTAGGEAYAREIRDALRRIGQATLALRANPDGGTLTLAILPTFGTRWLAPRLPRFLSAHTGVQLNLVTRLNRFDFAAETVDAAIHFGHADWPGTDQAFLRDETVVPVAAPELVARLQIGSPEALPAAPLLHLASRPDAWETWLTTYGVAYSAVRGMLFDQFATLAQAAISGLGIALLPRFLFHDELAQGRLCVVLDRPMTSRGSYWLCWPPDRASYPPLVAFRGWLQTAIADDPRADL</sequence>
<dbReference type="InterPro" id="IPR000847">
    <property type="entry name" value="LysR_HTH_N"/>
</dbReference>
<comment type="caution">
    <text evidence="6">The sequence shown here is derived from an EMBL/GenBank/DDBJ whole genome shotgun (WGS) entry which is preliminary data.</text>
</comment>
<dbReference type="RefSeq" id="WP_335423668.1">
    <property type="nucleotide sequence ID" value="NZ_JBALHR010000007.1"/>
</dbReference>
<protein>
    <submittedName>
        <fullName evidence="6">LysR family transcriptional regulator</fullName>
    </submittedName>
</protein>
<dbReference type="InterPro" id="IPR036388">
    <property type="entry name" value="WH-like_DNA-bd_sf"/>
</dbReference>
<evidence type="ECO:0000256" key="2">
    <source>
        <dbReference type="ARBA" id="ARBA00023015"/>
    </source>
</evidence>
<dbReference type="SUPFAM" id="SSF53850">
    <property type="entry name" value="Periplasmic binding protein-like II"/>
    <property type="match status" value="1"/>
</dbReference>
<dbReference type="SUPFAM" id="SSF46785">
    <property type="entry name" value="Winged helix' DNA-binding domain"/>
    <property type="match status" value="1"/>
</dbReference>
<evidence type="ECO:0000313" key="7">
    <source>
        <dbReference type="Proteomes" id="UP001431963"/>
    </source>
</evidence>
<dbReference type="Proteomes" id="UP001431963">
    <property type="component" value="Unassembled WGS sequence"/>
</dbReference>
<gene>
    <name evidence="6" type="ORF">V6590_12760</name>
</gene>
<dbReference type="InterPro" id="IPR058163">
    <property type="entry name" value="LysR-type_TF_proteobact-type"/>
</dbReference>
<organism evidence="6 7">
    <name type="scientific">Gemmobacter denitrificans</name>
    <dbReference type="NCBI Taxonomy" id="3123040"/>
    <lineage>
        <taxon>Bacteria</taxon>
        <taxon>Pseudomonadati</taxon>
        <taxon>Pseudomonadota</taxon>
        <taxon>Alphaproteobacteria</taxon>
        <taxon>Rhodobacterales</taxon>
        <taxon>Paracoccaceae</taxon>
        <taxon>Gemmobacter</taxon>
    </lineage>
</organism>
<dbReference type="EMBL" id="JBALHR010000007">
    <property type="protein sequence ID" value="MEH7829024.1"/>
    <property type="molecule type" value="Genomic_DNA"/>
</dbReference>
<dbReference type="Gene3D" id="3.40.190.10">
    <property type="entry name" value="Periplasmic binding protein-like II"/>
    <property type="match status" value="2"/>
</dbReference>
<proteinExistence type="inferred from homology"/>